<gene>
    <name evidence="2" type="ORF">ASZ90_017277</name>
</gene>
<keyword evidence="1" id="KW-1133">Transmembrane helix</keyword>
<organism evidence="2">
    <name type="scientific">hydrocarbon metagenome</name>
    <dbReference type="NCBI Taxonomy" id="938273"/>
    <lineage>
        <taxon>unclassified sequences</taxon>
        <taxon>metagenomes</taxon>
        <taxon>ecological metagenomes</taxon>
    </lineage>
</organism>
<dbReference type="Pfam" id="PF09527">
    <property type="entry name" value="ATPase_gene1"/>
    <property type="match status" value="1"/>
</dbReference>
<evidence type="ECO:0000313" key="2">
    <source>
        <dbReference type="EMBL" id="KUG05296.1"/>
    </source>
</evidence>
<protein>
    <submittedName>
        <fullName evidence="2">Atp synthase protein i</fullName>
    </submittedName>
</protein>
<sequence>MAEKKNKHWAKAFSEAINLVTTIAAAVGFCGYGGWWLDQKYGTAPKFTVIGVLLGMATAIKVMWDRMVADQHKKETK</sequence>
<dbReference type="AlphaFoldDB" id="A0A0W8E9K9"/>
<keyword evidence="1" id="KW-0472">Membrane</keyword>
<reference evidence="2" key="1">
    <citation type="journal article" date="2015" name="Proc. Natl. Acad. Sci. U.S.A.">
        <title>Networks of energetic and metabolic interactions define dynamics in microbial communities.</title>
        <authorList>
            <person name="Embree M."/>
            <person name="Liu J.K."/>
            <person name="Al-Bassam M.M."/>
            <person name="Zengler K."/>
        </authorList>
    </citation>
    <scope>NUCLEOTIDE SEQUENCE</scope>
</reference>
<feature type="transmembrane region" description="Helical" evidence="1">
    <location>
        <begin position="12"/>
        <end position="35"/>
    </location>
</feature>
<keyword evidence="1" id="KW-0812">Transmembrane</keyword>
<proteinExistence type="predicted"/>
<dbReference type="InterPro" id="IPR032820">
    <property type="entry name" value="ATPase_put"/>
</dbReference>
<name>A0A0W8E9K9_9ZZZZ</name>
<comment type="caution">
    <text evidence="2">The sequence shown here is derived from an EMBL/GenBank/DDBJ whole genome shotgun (WGS) entry which is preliminary data.</text>
</comment>
<evidence type="ECO:0000256" key="1">
    <source>
        <dbReference type="SAM" id="Phobius"/>
    </source>
</evidence>
<dbReference type="EMBL" id="LNQE01001821">
    <property type="protein sequence ID" value="KUG05296.1"/>
    <property type="molecule type" value="Genomic_DNA"/>
</dbReference>
<accession>A0A0W8E9K9</accession>
<feature type="transmembrane region" description="Helical" evidence="1">
    <location>
        <begin position="47"/>
        <end position="64"/>
    </location>
</feature>